<comment type="caution">
    <text evidence="4">The sequence shown here is derived from an EMBL/GenBank/DDBJ whole genome shotgun (WGS) entry which is preliminary data.</text>
</comment>
<protein>
    <recommendedName>
        <fullName evidence="3">AB hydrolase-1 domain-containing protein</fullName>
    </recommendedName>
</protein>
<dbReference type="EMBL" id="JABAYA010000075">
    <property type="protein sequence ID" value="KAF7726621.1"/>
    <property type="molecule type" value="Genomic_DNA"/>
</dbReference>
<dbReference type="InterPro" id="IPR029058">
    <property type="entry name" value="AB_hydrolase_fold"/>
</dbReference>
<dbReference type="PRINTS" id="PR00412">
    <property type="entry name" value="EPOXHYDRLASE"/>
</dbReference>
<dbReference type="PANTHER" id="PTHR46118">
    <property type="entry name" value="PROTEIN ABHD11"/>
    <property type="match status" value="1"/>
</dbReference>
<dbReference type="Gene3D" id="3.40.50.1820">
    <property type="entry name" value="alpha/beta hydrolase"/>
    <property type="match status" value="1"/>
</dbReference>
<dbReference type="PRINTS" id="PR00111">
    <property type="entry name" value="ABHYDROLASE"/>
</dbReference>
<organism evidence="4 5">
    <name type="scientific">Apophysomyces ossiformis</name>
    <dbReference type="NCBI Taxonomy" id="679940"/>
    <lineage>
        <taxon>Eukaryota</taxon>
        <taxon>Fungi</taxon>
        <taxon>Fungi incertae sedis</taxon>
        <taxon>Mucoromycota</taxon>
        <taxon>Mucoromycotina</taxon>
        <taxon>Mucoromycetes</taxon>
        <taxon>Mucorales</taxon>
        <taxon>Mucorineae</taxon>
        <taxon>Mucoraceae</taxon>
        <taxon>Apophysomyces</taxon>
    </lineage>
</organism>
<evidence type="ECO:0000256" key="2">
    <source>
        <dbReference type="ARBA" id="ARBA00022801"/>
    </source>
</evidence>
<evidence type="ECO:0000259" key="3">
    <source>
        <dbReference type="Pfam" id="PF12697"/>
    </source>
</evidence>
<keyword evidence="5" id="KW-1185">Reference proteome</keyword>
<dbReference type="OrthoDB" id="8119704at2759"/>
<dbReference type="AlphaFoldDB" id="A0A8H7BTI2"/>
<reference evidence="4" key="1">
    <citation type="submission" date="2020-01" db="EMBL/GenBank/DDBJ databases">
        <title>Genome Sequencing of Three Apophysomyces-Like Fungal Strains Confirms a Novel Fungal Genus in the Mucoromycota with divergent Burkholderia-like Endosymbiotic Bacteria.</title>
        <authorList>
            <person name="Stajich J.E."/>
            <person name="Macias A.M."/>
            <person name="Carter-House D."/>
            <person name="Lovett B."/>
            <person name="Kasson L.R."/>
            <person name="Berry K."/>
            <person name="Grigoriev I."/>
            <person name="Chang Y."/>
            <person name="Spatafora J."/>
            <person name="Kasson M.T."/>
        </authorList>
    </citation>
    <scope>NUCLEOTIDE SEQUENCE</scope>
    <source>
        <strain evidence="4">NRRL A-21654</strain>
    </source>
</reference>
<dbReference type="GO" id="GO:0052689">
    <property type="term" value="F:carboxylic ester hydrolase activity"/>
    <property type="evidence" value="ECO:0007669"/>
    <property type="project" value="TreeGrafter"/>
</dbReference>
<dbReference type="Proteomes" id="UP000605846">
    <property type="component" value="Unassembled WGS sequence"/>
</dbReference>
<accession>A0A8H7BTI2</accession>
<dbReference type="InterPro" id="IPR000639">
    <property type="entry name" value="Epox_hydrolase-like"/>
</dbReference>
<dbReference type="GO" id="GO:0005739">
    <property type="term" value="C:mitochondrion"/>
    <property type="evidence" value="ECO:0007669"/>
    <property type="project" value="TreeGrafter"/>
</dbReference>
<feature type="domain" description="AB hydrolase-1" evidence="3">
    <location>
        <begin position="4"/>
        <end position="189"/>
    </location>
</feature>
<evidence type="ECO:0000313" key="5">
    <source>
        <dbReference type="Proteomes" id="UP000605846"/>
    </source>
</evidence>
<name>A0A8H7BTI2_9FUNG</name>
<evidence type="ECO:0000256" key="1">
    <source>
        <dbReference type="ARBA" id="ARBA00008645"/>
    </source>
</evidence>
<dbReference type="InterPro" id="IPR000073">
    <property type="entry name" value="AB_hydrolase_1"/>
</dbReference>
<dbReference type="Pfam" id="PF12697">
    <property type="entry name" value="Abhydrolase_6"/>
    <property type="match status" value="1"/>
</dbReference>
<keyword evidence="2" id="KW-0378">Hydrolase</keyword>
<proteinExistence type="inferred from homology"/>
<dbReference type="SUPFAM" id="SSF53474">
    <property type="entry name" value="alpha/beta-Hydrolases"/>
    <property type="match status" value="1"/>
</dbReference>
<comment type="similarity">
    <text evidence="1">Belongs to the AB hydrolase superfamily.</text>
</comment>
<evidence type="ECO:0000313" key="4">
    <source>
        <dbReference type="EMBL" id="KAF7726621.1"/>
    </source>
</evidence>
<dbReference type="PANTHER" id="PTHR46118:SF4">
    <property type="entry name" value="PROTEIN ABHD11"/>
    <property type="match status" value="1"/>
</dbReference>
<sequence>MAGDLLNFLSEHHLDSPVLLGHSMGGKAVMAAALREPSHISKLVVVDMPPVSLGLSSYFSAYIAAMKEIEDFKPRKQSEADKILAKYEPDVGVRSFLLTNLKRTEDGELKFRVPYNILGNALNAVGSFDVGLSTYEKPTLFIAGGKSRYYPPFLKHADAIREVFPRSRLEVVQGAGHWVHAEQPQQVLQLIAGFVDEP</sequence>
<gene>
    <name evidence="4" type="ORF">EC973_008585</name>
</gene>